<name>A0A5B9MCE3_9BACT</name>
<accession>A0A5B9MCE3</accession>
<dbReference type="KEGG" id="smam:Mal15_30500"/>
<dbReference type="RefSeq" id="WP_147868459.1">
    <property type="nucleotide sequence ID" value="NZ_CP036264.1"/>
</dbReference>
<keyword evidence="4" id="KW-1185">Reference proteome</keyword>
<dbReference type="EC" id="5.2.1.8" evidence="3"/>
<sequence>MNLSRLATSLVTVTAVLVLVLPTSRSVAQESLRPSDPIAAIDGDPILLGELNYLLASKLKVKDLSDVNLDVQRASSALLVRQHMALQTLRQQGGTDLQTLLDRDWEEFLVALRRKGLNLDEYCKQFQSDERSVRQSHDWDSAWRRYLKSMMTDANLKRYYELHHENYSSARWNVSHLFIAVDKQSRDSQAIAEQRIQDITSQLQETSDAAEALKTKFAELAVRESEGATADKGGGIGWVSQPGDLPTAVMKAIRETETGSVTPPVLSPLGYHLVLVHEKKVERVAYEDVSDLTPLRRDAATALFDALVARHGKAKVVWYVKQLQPPGN</sequence>
<dbReference type="PROSITE" id="PS01096">
    <property type="entry name" value="PPIC_PPIASE_1"/>
    <property type="match status" value="1"/>
</dbReference>
<dbReference type="InterPro" id="IPR046357">
    <property type="entry name" value="PPIase_dom_sf"/>
</dbReference>
<feature type="domain" description="PpiC" evidence="2">
    <location>
        <begin position="169"/>
        <end position="278"/>
    </location>
</feature>
<dbReference type="EMBL" id="CP036264">
    <property type="protein sequence ID" value="QEF98991.1"/>
    <property type="molecule type" value="Genomic_DNA"/>
</dbReference>
<dbReference type="InterPro" id="IPR023058">
    <property type="entry name" value="PPIase_PpiC_CS"/>
</dbReference>
<dbReference type="Proteomes" id="UP000321353">
    <property type="component" value="Chromosome"/>
</dbReference>
<dbReference type="SUPFAM" id="SSF109998">
    <property type="entry name" value="Triger factor/SurA peptide-binding domain-like"/>
    <property type="match status" value="1"/>
</dbReference>
<protein>
    <submittedName>
        <fullName evidence="3">Foldase protein PrsA</fullName>
        <ecNumber evidence="3">5.2.1.8</ecNumber>
    </submittedName>
</protein>
<dbReference type="GO" id="GO:0003755">
    <property type="term" value="F:peptidyl-prolyl cis-trans isomerase activity"/>
    <property type="evidence" value="ECO:0007669"/>
    <property type="project" value="UniProtKB-KW"/>
</dbReference>
<evidence type="ECO:0000256" key="1">
    <source>
        <dbReference type="PROSITE-ProRule" id="PRU00278"/>
    </source>
</evidence>
<dbReference type="PROSITE" id="PS50198">
    <property type="entry name" value="PPIC_PPIASE_2"/>
    <property type="match status" value="1"/>
</dbReference>
<evidence type="ECO:0000313" key="3">
    <source>
        <dbReference type="EMBL" id="QEF98991.1"/>
    </source>
</evidence>
<keyword evidence="1" id="KW-0697">Rotamase</keyword>
<evidence type="ECO:0000313" key="4">
    <source>
        <dbReference type="Proteomes" id="UP000321353"/>
    </source>
</evidence>
<reference evidence="3 4" key="1">
    <citation type="submission" date="2019-02" db="EMBL/GenBank/DDBJ databases">
        <title>Planctomycetal bacteria perform biofilm scaping via a novel small molecule.</title>
        <authorList>
            <person name="Jeske O."/>
            <person name="Boedeker C."/>
            <person name="Wiegand S."/>
            <person name="Breitling P."/>
            <person name="Kallscheuer N."/>
            <person name="Jogler M."/>
            <person name="Rohde M."/>
            <person name="Petersen J."/>
            <person name="Medema M.H."/>
            <person name="Surup F."/>
            <person name="Jogler C."/>
        </authorList>
    </citation>
    <scope>NUCLEOTIDE SEQUENCE [LARGE SCALE GENOMIC DNA]</scope>
    <source>
        <strain evidence="3 4">Mal15</strain>
    </source>
</reference>
<organism evidence="3 4">
    <name type="scientific">Stieleria maiorica</name>
    <dbReference type="NCBI Taxonomy" id="2795974"/>
    <lineage>
        <taxon>Bacteria</taxon>
        <taxon>Pseudomonadati</taxon>
        <taxon>Planctomycetota</taxon>
        <taxon>Planctomycetia</taxon>
        <taxon>Pirellulales</taxon>
        <taxon>Pirellulaceae</taxon>
        <taxon>Stieleria</taxon>
    </lineage>
</organism>
<dbReference type="Pfam" id="PF00639">
    <property type="entry name" value="Rotamase"/>
    <property type="match status" value="1"/>
</dbReference>
<dbReference type="AlphaFoldDB" id="A0A5B9MCE3"/>
<gene>
    <name evidence="3" type="primary">prsA</name>
    <name evidence="3" type="ORF">Mal15_30500</name>
</gene>
<dbReference type="InterPro" id="IPR027304">
    <property type="entry name" value="Trigger_fact/SurA_dom_sf"/>
</dbReference>
<proteinExistence type="predicted"/>
<dbReference type="InterPro" id="IPR000297">
    <property type="entry name" value="PPIase_PpiC"/>
</dbReference>
<evidence type="ECO:0000259" key="2">
    <source>
        <dbReference type="PROSITE" id="PS50198"/>
    </source>
</evidence>
<dbReference type="SUPFAM" id="SSF54534">
    <property type="entry name" value="FKBP-like"/>
    <property type="match status" value="1"/>
</dbReference>
<dbReference type="PANTHER" id="PTHR47245">
    <property type="entry name" value="PEPTIDYLPROLYL ISOMERASE"/>
    <property type="match status" value="1"/>
</dbReference>
<dbReference type="InterPro" id="IPR050245">
    <property type="entry name" value="PrsA_foldase"/>
</dbReference>
<dbReference type="Gene3D" id="3.10.50.40">
    <property type="match status" value="1"/>
</dbReference>
<keyword evidence="1 3" id="KW-0413">Isomerase</keyword>
<dbReference type="PANTHER" id="PTHR47245:SF2">
    <property type="entry name" value="PEPTIDYL-PROLYL CIS-TRANS ISOMERASE HP_0175-RELATED"/>
    <property type="match status" value="1"/>
</dbReference>